<dbReference type="AlphaFoldDB" id="G2ZDK0"/>
<evidence type="ECO:0000313" key="3">
    <source>
        <dbReference type="EMBL" id="CBW86575.1"/>
    </source>
</evidence>
<dbReference type="InterPro" id="IPR027994">
    <property type="entry name" value="WxL_dom"/>
</dbReference>
<evidence type="ECO:0000256" key="1">
    <source>
        <dbReference type="SAM" id="MobiDB-lite"/>
    </source>
</evidence>
<accession>G2ZDK0</accession>
<name>G2ZDK0_LISIP</name>
<sequence>MNIKKIGMTGFAFVSIATIMLATDLEVKAASVTGDSKADITFKLGQNDPIDPLDPINPDPDEPITPDPDDEDGFPVTGPLSIDYVSNIHFGDAKISGSAAVYNAKMDNVNFSGTKKDVPNFVQVSDNRGSNEGWRLTVKQNGQFKADNVEKTELTGAELSLKELQATSLSGNQAPTLVANTVLNPNGGVSVVATAAKDKGMGTWSLSYGDGTGTYDSIQLAVPSSTKKLEKAYKTTLTWELAEVPA</sequence>
<evidence type="ECO:0000313" key="4">
    <source>
        <dbReference type="Proteomes" id="UP000001286"/>
    </source>
</evidence>
<dbReference type="EMBL" id="FR687253">
    <property type="protein sequence ID" value="CBW86575.1"/>
    <property type="molecule type" value="Genomic_DNA"/>
</dbReference>
<dbReference type="Pfam" id="PF13731">
    <property type="entry name" value="WxL"/>
    <property type="match status" value="1"/>
</dbReference>
<reference evidence="3 4" key="1">
    <citation type="journal article" date="2011" name="J. Bacteriol.">
        <title>Complete genome sequence of the animal pathogen Listeria ivanovii, which provides insights into host specificities and evolution of the genus Listeria.</title>
        <authorList>
            <person name="Buchrieser C."/>
            <person name="Rusniok C."/>
            <person name="Garrido P."/>
            <person name="Hain T."/>
            <person name="Scortti M."/>
            <person name="Lampidis R."/>
            <person name="Karst U."/>
            <person name="Chakraborty T."/>
            <person name="Cossart P."/>
            <person name="Kreft J."/>
            <person name="Vazquez-Boland J.A."/>
            <person name="Goebel W."/>
            <person name="Glaser P."/>
        </authorList>
    </citation>
    <scope>NUCLEOTIDE SEQUENCE [LARGE SCALE GENOMIC DNA]</scope>
    <source>
        <strain evidence="4">ATCC BAA-678 / PAM 55</strain>
    </source>
</reference>
<dbReference type="RefSeq" id="WP_014093431.1">
    <property type="nucleotide sequence ID" value="NC_016011.1"/>
</dbReference>
<dbReference type="Proteomes" id="UP000001286">
    <property type="component" value="Chromosome"/>
</dbReference>
<feature type="compositionally biased region" description="Acidic residues" evidence="1">
    <location>
        <begin position="59"/>
        <end position="73"/>
    </location>
</feature>
<dbReference type="HOGENOM" id="CLU_067278_1_0_9"/>
<dbReference type="eggNOG" id="ENOG5032V23">
    <property type="taxonomic scope" value="Bacteria"/>
</dbReference>
<organism evidence="3 4">
    <name type="scientific">Listeria ivanovii (strain ATCC BAA-678 / PAM 55)</name>
    <dbReference type="NCBI Taxonomy" id="881621"/>
    <lineage>
        <taxon>Bacteria</taxon>
        <taxon>Bacillati</taxon>
        <taxon>Bacillota</taxon>
        <taxon>Bacilli</taxon>
        <taxon>Bacillales</taxon>
        <taxon>Listeriaceae</taxon>
        <taxon>Listeria</taxon>
    </lineage>
</organism>
<dbReference type="OrthoDB" id="2356942at2"/>
<proteinExistence type="predicted"/>
<feature type="domain" description="WxL" evidence="2">
    <location>
        <begin position="31"/>
        <end position="245"/>
    </location>
</feature>
<protein>
    <recommendedName>
        <fullName evidence="2">WxL domain-containing protein</fullName>
    </recommendedName>
</protein>
<evidence type="ECO:0000259" key="2">
    <source>
        <dbReference type="Pfam" id="PF13731"/>
    </source>
</evidence>
<gene>
    <name evidence="3" type="ordered locus">LIV_2088</name>
</gene>
<dbReference type="KEGG" id="liv:LIV_2088"/>
<feature type="region of interest" description="Disordered" evidence="1">
    <location>
        <begin position="43"/>
        <end position="73"/>
    </location>
</feature>
<dbReference type="GeneID" id="57077092"/>